<feature type="compositionally biased region" description="Basic and acidic residues" evidence="2">
    <location>
        <begin position="322"/>
        <end position="343"/>
    </location>
</feature>
<dbReference type="PANTHER" id="PTHR31017:SF1">
    <property type="entry name" value="LATE SECRETORY PATHWAY PROTEIN AVL9 HOMOLOG"/>
    <property type="match status" value="1"/>
</dbReference>
<comment type="similarity">
    <text evidence="1">Belongs to the AVL9 family.</text>
</comment>
<name>A0A7R9ACX7_9CRUS</name>
<protein>
    <recommendedName>
        <fullName evidence="3">UDENN domain-containing protein</fullName>
    </recommendedName>
</protein>
<evidence type="ECO:0000256" key="1">
    <source>
        <dbReference type="ARBA" id="ARBA00038178"/>
    </source>
</evidence>
<dbReference type="OrthoDB" id="26278at2759"/>
<dbReference type="Pfam" id="PF09794">
    <property type="entry name" value="Avl9"/>
    <property type="match status" value="1"/>
</dbReference>
<accession>A0A7R9ACX7</accession>
<dbReference type="InterPro" id="IPR037516">
    <property type="entry name" value="Tripartite_DENN"/>
</dbReference>
<dbReference type="EMBL" id="LR903406">
    <property type="protein sequence ID" value="CAD7251861.1"/>
    <property type="molecule type" value="Genomic_DNA"/>
</dbReference>
<gene>
    <name evidence="4" type="ORF">DSTB1V02_LOCUS11623</name>
</gene>
<feature type="region of interest" description="Disordered" evidence="2">
    <location>
        <begin position="1"/>
        <end position="22"/>
    </location>
</feature>
<proteinExistence type="inferred from homology"/>
<sequence length="672" mass="75080">MSECETGQDNAPIKEGFRSDGKVTLPQEPIDIESLLRNEGPILHVLIVVFHHKKGAVVEYAYPALQEDDPTELPEPWKQLPSLAIPDGAHKYEWDTVYFHLPSISLSQRTVFGISCYRQINAKDVKNPSRDITRTTVQKAICVLSSLPLYGHIRVHVWEVAEHYMKGGDLSNTEELPRLYKNLNASLNEGLLSSKELYLGLELRDLVLHFRHKVLVLFKLLLLERKVLFIHSPVHTLCSGILALVSLVPLMLQKGLNHAACVRSKDTHVLGDTRNLAEKCSPGDPKPSFVIGQDGDEVSAVKSQLSAEEELLAEIEDALTPEEEKHTHTTKIQAEKKDHEGMKRPSSSSSLKGRLSGMIGGNWVQRSPSEEKLQPPSPVKEPKELGEKNGVNFSVPRMNIKALDNLDLASAGFPLTIFSQGMVCHPYLALPYIDVLGDVNLRGYWVGASNDLFKHKKHLADVLVQLEDARVEVYDPELRRQLSLTTEDLRFADFIVKSVSEEASIPLEMEEWIRLHFWLYALHLAHGSREMEFYNAHFVSAWKETHNYRLWVGRPHDGILEINPGHPFSGQLSVSDVKLKLSHTLQSSERGRRINQTLSQTGKVVGGALSNAKGALSSWWNNISLGHEPPSPHMTGGVEEAHEVVGEEDDMVIIGVCNNDTTKISSPKKAKS</sequence>
<feature type="region of interest" description="Disordered" evidence="2">
    <location>
        <begin position="320"/>
        <end position="390"/>
    </location>
</feature>
<evidence type="ECO:0000313" key="5">
    <source>
        <dbReference type="Proteomes" id="UP000677054"/>
    </source>
</evidence>
<dbReference type="GO" id="GO:0005737">
    <property type="term" value="C:cytoplasm"/>
    <property type="evidence" value="ECO:0007669"/>
    <property type="project" value="TreeGrafter"/>
</dbReference>
<reference evidence="4" key="1">
    <citation type="submission" date="2020-11" db="EMBL/GenBank/DDBJ databases">
        <authorList>
            <person name="Tran Van P."/>
        </authorList>
    </citation>
    <scope>NUCLEOTIDE SEQUENCE</scope>
</reference>
<dbReference type="InterPro" id="IPR051731">
    <property type="entry name" value="DENND11/AVL9_GEFs"/>
</dbReference>
<dbReference type="AlphaFoldDB" id="A0A7R9ACX7"/>
<evidence type="ECO:0000256" key="2">
    <source>
        <dbReference type="SAM" id="MobiDB-lite"/>
    </source>
</evidence>
<feature type="domain" description="UDENN" evidence="3">
    <location>
        <begin position="43"/>
        <end position="565"/>
    </location>
</feature>
<dbReference type="InterPro" id="IPR018307">
    <property type="entry name" value="ABL9/DENND6_dom"/>
</dbReference>
<dbReference type="PANTHER" id="PTHR31017">
    <property type="entry name" value="LATE SECRETORY PATHWAY PROTEIN AVL9-RELATED"/>
    <property type="match status" value="1"/>
</dbReference>
<organism evidence="4">
    <name type="scientific">Darwinula stevensoni</name>
    <dbReference type="NCBI Taxonomy" id="69355"/>
    <lineage>
        <taxon>Eukaryota</taxon>
        <taxon>Metazoa</taxon>
        <taxon>Ecdysozoa</taxon>
        <taxon>Arthropoda</taxon>
        <taxon>Crustacea</taxon>
        <taxon>Oligostraca</taxon>
        <taxon>Ostracoda</taxon>
        <taxon>Podocopa</taxon>
        <taxon>Podocopida</taxon>
        <taxon>Darwinulocopina</taxon>
        <taxon>Darwinuloidea</taxon>
        <taxon>Darwinulidae</taxon>
        <taxon>Darwinula</taxon>
    </lineage>
</organism>
<evidence type="ECO:0000313" key="4">
    <source>
        <dbReference type="EMBL" id="CAD7251861.1"/>
    </source>
</evidence>
<dbReference type="EMBL" id="CAJPEV010003889">
    <property type="protein sequence ID" value="CAG0900754.1"/>
    <property type="molecule type" value="Genomic_DNA"/>
</dbReference>
<keyword evidence="5" id="KW-1185">Reference proteome</keyword>
<dbReference type="PROSITE" id="PS50211">
    <property type="entry name" value="DENN"/>
    <property type="match status" value="1"/>
</dbReference>
<evidence type="ECO:0000259" key="3">
    <source>
        <dbReference type="PROSITE" id="PS50211"/>
    </source>
</evidence>
<dbReference type="Proteomes" id="UP000677054">
    <property type="component" value="Unassembled WGS sequence"/>
</dbReference>
<feature type="compositionally biased region" description="Low complexity" evidence="2">
    <location>
        <begin position="344"/>
        <end position="357"/>
    </location>
</feature>